<dbReference type="PANTHER" id="PTHR34069">
    <property type="entry name" value="3-OXOACYL-[ACYL-CARRIER-PROTEIN] SYNTHASE 3"/>
    <property type="match status" value="1"/>
</dbReference>
<gene>
    <name evidence="4" type="ORF">SAMN04490357_0062</name>
</gene>
<dbReference type="PANTHER" id="PTHR34069:SF2">
    <property type="entry name" value="BETA-KETOACYL-[ACYL-CARRIER-PROTEIN] SYNTHASE III"/>
    <property type="match status" value="1"/>
</dbReference>
<name>A0A1H4I9Q0_9ACTN</name>
<dbReference type="GO" id="GO:0044550">
    <property type="term" value="P:secondary metabolite biosynthetic process"/>
    <property type="evidence" value="ECO:0007669"/>
    <property type="project" value="TreeGrafter"/>
</dbReference>
<dbReference type="Gene3D" id="3.40.47.10">
    <property type="match status" value="2"/>
</dbReference>
<accession>A0A1H4I9Q0</accession>
<keyword evidence="2" id="KW-0012">Acyltransferase</keyword>
<dbReference type="Pfam" id="PF08541">
    <property type="entry name" value="ACP_syn_III_C"/>
    <property type="match status" value="1"/>
</dbReference>
<dbReference type="SUPFAM" id="SSF53901">
    <property type="entry name" value="Thiolase-like"/>
    <property type="match status" value="1"/>
</dbReference>
<evidence type="ECO:0000256" key="2">
    <source>
        <dbReference type="ARBA" id="ARBA00023315"/>
    </source>
</evidence>
<keyword evidence="1" id="KW-0808">Transferase</keyword>
<feature type="domain" description="Beta-ketoacyl-[acyl-carrier-protein] synthase III C-terminal" evidence="3">
    <location>
        <begin position="249"/>
        <end position="337"/>
    </location>
</feature>
<dbReference type="STRING" id="67331.SAMN04490357_0062"/>
<protein>
    <submittedName>
        <fullName evidence="4">3-oxoacyl-[acyl-carrier-protein] synthase-3</fullName>
    </submittedName>
</protein>
<evidence type="ECO:0000259" key="3">
    <source>
        <dbReference type="Pfam" id="PF08541"/>
    </source>
</evidence>
<dbReference type="InterPro" id="IPR013747">
    <property type="entry name" value="ACP_syn_III_C"/>
</dbReference>
<dbReference type="Proteomes" id="UP000182375">
    <property type="component" value="Unassembled WGS sequence"/>
</dbReference>
<dbReference type="InterPro" id="IPR016039">
    <property type="entry name" value="Thiolase-like"/>
</dbReference>
<dbReference type="GO" id="GO:0016747">
    <property type="term" value="F:acyltransferase activity, transferring groups other than amino-acyl groups"/>
    <property type="evidence" value="ECO:0007669"/>
    <property type="project" value="UniProtKB-ARBA"/>
</dbReference>
<evidence type="ECO:0000313" key="4">
    <source>
        <dbReference type="EMBL" id="SEB30650.1"/>
    </source>
</evidence>
<dbReference type="AlphaFoldDB" id="A0A1H4I9Q0"/>
<evidence type="ECO:0000313" key="5">
    <source>
        <dbReference type="Proteomes" id="UP000182375"/>
    </source>
</evidence>
<evidence type="ECO:0000256" key="1">
    <source>
        <dbReference type="ARBA" id="ARBA00022679"/>
    </source>
</evidence>
<organism evidence="4 5">
    <name type="scientific">Streptomyces misionensis</name>
    <dbReference type="NCBI Taxonomy" id="67331"/>
    <lineage>
        <taxon>Bacteria</taxon>
        <taxon>Bacillati</taxon>
        <taxon>Actinomycetota</taxon>
        <taxon>Actinomycetes</taxon>
        <taxon>Kitasatosporales</taxon>
        <taxon>Streptomycetaceae</taxon>
        <taxon>Streptomyces</taxon>
    </lineage>
</organism>
<dbReference type="EMBL" id="FNTD01000003">
    <property type="protein sequence ID" value="SEB30650.1"/>
    <property type="molecule type" value="Genomic_DNA"/>
</dbReference>
<sequence>MENFTLYVNAVGASLPPAISVREAIDAGLYPAERAEESRQVAATVAPLDRPAPDLAVDAARIALQRSGIAPATVGFLSYSSVLDTGFDMWNAASYVQREVQIPPGPAVVAEINSGCTGVIVSLQFARAQLLCMPDAEAALIVASDCFRAPEFDRWNSDVGSIYGDCGSAIVVSRRPGPLRLEGLAVHTDPIIEPLIRGHDPFRTSLHAGAQPINLSQRSWDSVPEFNVEELRERLVNGPRSVIHRVTKAAGIDLGDVAHVILPSLGYNVLQPIYFHGIGIDPERTTFDYGRGIGHAGASDPIIGIDYLLTSGRLCPGDWVLAVASGFAFLWGAALFQVC</sequence>
<dbReference type="CDD" id="cd00827">
    <property type="entry name" value="init_cond_enzymes"/>
    <property type="match status" value="1"/>
</dbReference>
<reference evidence="4 5" key="1">
    <citation type="submission" date="2016-10" db="EMBL/GenBank/DDBJ databases">
        <authorList>
            <person name="de Groot N.N."/>
        </authorList>
    </citation>
    <scope>NUCLEOTIDE SEQUENCE [LARGE SCALE GENOMIC DNA]</scope>
    <source>
        <strain evidence="4 5">DSM 40306</strain>
    </source>
</reference>
<proteinExistence type="predicted"/>